<organism evidence="8 9">
    <name type="scientific">Pseudomonas putida</name>
    <name type="common">Arthrobacter siderocapsulatus</name>
    <dbReference type="NCBI Taxonomy" id="303"/>
    <lineage>
        <taxon>Bacteria</taxon>
        <taxon>Pseudomonadati</taxon>
        <taxon>Pseudomonadota</taxon>
        <taxon>Gammaproteobacteria</taxon>
        <taxon>Pseudomonadales</taxon>
        <taxon>Pseudomonadaceae</taxon>
        <taxon>Pseudomonas</taxon>
    </lineage>
</organism>
<keyword evidence="6" id="KW-1035">Host cytoplasm</keyword>
<dbReference type="InterPro" id="IPR029487">
    <property type="entry name" value="NEL_dom"/>
</dbReference>
<comment type="caution">
    <text evidence="8">The sequence shown here is derived from an EMBL/GenBank/DDBJ whole genome shotgun (WGS) entry which is preliminary data.</text>
</comment>
<keyword evidence="5" id="KW-0843">Virulence</keyword>
<evidence type="ECO:0000313" key="9">
    <source>
        <dbReference type="Proteomes" id="UP000193675"/>
    </source>
</evidence>
<keyword evidence="6" id="KW-0964">Secreted</keyword>
<dbReference type="Pfam" id="PF14496">
    <property type="entry name" value="NEL"/>
    <property type="match status" value="1"/>
</dbReference>
<evidence type="ECO:0000256" key="2">
    <source>
        <dbReference type="ARBA" id="ARBA00012483"/>
    </source>
</evidence>
<dbReference type="Proteomes" id="UP000193675">
    <property type="component" value="Unassembled WGS sequence"/>
</dbReference>
<gene>
    <name evidence="8" type="ORF">B7H17_26360</name>
</gene>
<comment type="similarity">
    <text evidence="6">Belongs to the LRR-containing bacterial E3 ligase family.</text>
</comment>
<dbReference type="PROSITE" id="PS52053">
    <property type="entry name" value="NEL"/>
    <property type="match status" value="1"/>
</dbReference>
<dbReference type="OrthoDB" id="6996187at2"/>
<evidence type="ECO:0000256" key="6">
    <source>
        <dbReference type="PROSITE-ProRule" id="PRU01398"/>
    </source>
</evidence>
<evidence type="ECO:0000256" key="4">
    <source>
        <dbReference type="ARBA" id="ARBA00022737"/>
    </source>
</evidence>
<keyword evidence="6" id="KW-0832">Ubl conjugation</keyword>
<sequence>MSTSHLAFIHTRMPSWLKAATPAQRQQLEQLIRDSHRATRQVQQVLAQVQPIEAFCRPLLDDAMNHWFDDRELPTVDQGWLRTGSEKSGHSWLEAALQNFDSDAQVELYFSSTDQTPMQLDSARFVKGVRNLDLGQRYRNHLLDHVATADFRQLLREQDRAAFAADVAHAELQGHIDAQGRALADAALAGAPFLLDEDGKPAPLECSYLNLFDIPLNGPLLIRREPLDDIEPCLLYLPGHPRQPLRQYASLKVAGKALTRLLWKDSERAFFNRYASHTQRPELVSRLRKTLYPYYPYATLHTTTPVIEEGDSFSWIKRMFPSPHDLWQATLDKNARLALALTRWPDDCFAARARLHVQRMLADAAAIAVPVAQRDAATQLEHLEQWLSVGLSVLNVAGFFVPGLGELMLVVGGAQLVDEFLEGVHTANEGDADAAIGHLFEVFENLAQVAALGAAVHFSLPQGALHDWYRIGHGDEQRLWHGDLAPFAKARPEQATPRNGLYTWQDRQWLTREAQSFPIESAPDGQWRLSRAPRHRHQPRLRGASEGPWALDHERPLAWPSDQLLRCLGPVGAGLDESILAQALRSSGYDDAALRQVFVDRLPLPALLLDSLEAFGADIPPPASRPADALLARDFPTLSRHARREILDQAHSRDLRALQRTGRLPLSMGETARLYLRNTRINRALAGFYRANGAMADRDTLALAALQRLAGWTGEIRLQLRAGRLTGQLLGETGQAGTSTKTILRLDNGYQPLDSSGQTLSSPASLFQSILQALPDSERDALGLNIHEPDKLRERLLECVLEDREQAAHDLGLTPVRPMYRLPTRLPGDRRIGYPLSGRGQGLQTPDEMFDQLFPANIDNDRNALRARLRQQAGDAPGAFSRLMHELQQQYRQLDSTLQAWVQDTRGLAADDLEQRRAARQALAERVRQAWRRENNDANGSLDRVVLSIYGDHIGALPTLDVQLPYVRQLTVTGLWQASNEGLGAFLAAFPGVRELELTENGLTVLPAQLGELTELTSLDLSENNLDMNSESNLATLCSLTRLRTLNLTAAVADLPVAALERMAQLPELSGLQAETNELFLEEQHFQALQRWPALAELSLGQNDITLTPASRAALAGLDRLRILFLHENPLDLEPDLTGWTRLERLDLEQTGIAQWPTGLTDLMNQQPLALRAVDLSSNQLRHVPDLRDTAFAASVRAGDGDFYYSFQNNPLDAQALQSLNDAGLPTQARAYAVGWLADFPQPLRDHISETFGTPEWQPLYELFNRMEDTQQYNSSPGAMRRRMQAVLEQLTTPGQAGADERWGQAQVQQRILDVLNEAAEGCVDQTTLLFQQVEVEVLVWQQVLLAAADQNSESVAVAVVSSLFRQHLLDERIAALYDARVARRRALINKTPADEAPALHPDDDISDELLSEPPFLLDEMEMALHARMRLIQRLGLPPQPSEISFDYLARLSPATLERLALGVEGLASQPAVAEWALEQPFWETWVRRLRPEAFTELGNTWNGASVYFDTLSEAGDLSAYDGPAVPQAYIDALEEERPDIAWRRDGVLQRIDLVSDRYRDENALYRSAGELLLQTRNEADANLVKQLTESMTETYLSRR</sequence>
<accession>A0A1X0ZLT7</accession>
<dbReference type="GO" id="GO:0005737">
    <property type="term" value="C:cytoplasm"/>
    <property type="evidence" value="ECO:0007669"/>
    <property type="project" value="TreeGrafter"/>
</dbReference>
<dbReference type="SUPFAM" id="SSF52058">
    <property type="entry name" value="L domain-like"/>
    <property type="match status" value="1"/>
</dbReference>
<feature type="active site" description="Glycyl thioester intermediate" evidence="6">
    <location>
        <position position="1323"/>
    </location>
</feature>
<dbReference type="InterPro" id="IPR032675">
    <property type="entry name" value="LRR_dom_sf"/>
</dbReference>
<evidence type="ECO:0000259" key="7">
    <source>
        <dbReference type="PROSITE" id="PS52053"/>
    </source>
</evidence>
<dbReference type="RefSeq" id="WP_084859352.1">
    <property type="nucleotide sequence ID" value="NZ_NBWC01000056.1"/>
</dbReference>
<dbReference type="EMBL" id="NBWC01000056">
    <property type="protein sequence ID" value="ORL58059.1"/>
    <property type="molecule type" value="Genomic_DNA"/>
</dbReference>
<evidence type="ECO:0000256" key="1">
    <source>
        <dbReference type="ARBA" id="ARBA00000900"/>
    </source>
</evidence>
<keyword evidence="3" id="KW-0433">Leucine-rich repeat</keyword>
<keyword evidence="6" id="KW-0833">Ubl conjugation pathway</keyword>
<dbReference type="InterPro" id="IPR046673">
    <property type="entry name" value="ToxA_N"/>
</dbReference>
<dbReference type="PANTHER" id="PTHR48051">
    <property type="match status" value="1"/>
</dbReference>
<dbReference type="EC" id="2.3.2.27" evidence="2"/>
<keyword evidence="6" id="KW-0808">Transferase</keyword>
<comment type="PTM">
    <text evidence="6">Ubiquitinated in the presence of host E1 ubiquitin-activating enzyme, E2 ubiquitin-conjugating enzyme and ubiquitin.</text>
</comment>
<proteinExistence type="inferred from homology"/>
<dbReference type="GO" id="GO:0016567">
    <property type="term" value="P:protein ubiquitination"/>
    <property type="evidence" value="ECO:0007669"/>
    <property type="project" value="InterPro"/>
</dbReference>
<protein>
    <recommendedName>
        <fullName evidence="2">RING-type E3 ubiquitin transferase</fullName>
        <ecNumber evidence="2">2.3.2.27</ecNumber>
    </recommendedName>
</protein>
<dbReference type="Gene3D" id="3.80.10.10">
    <property type="entry name" value="Ribonuclease Inhibitor"/>
    <property type="match status" value="1"/>
</dbReference>
<feature type="domain" description="NEL" evidence="7">
    <location>
        <begin position="1228"/>
        <end position="1600"/>
    </location>
</feature>
<dbReference type="Gene3D" id="1.20.58.360">
    <property type="entry name" value="Shigella T3SS effector IpaH defines"/>
    <property type="match status" value="1"/>
</dbReference>
<dbReference type="PANTHER" id="PTHR48051:SF1">
    <property type="entry name" value="RAS SUPPRESSOR PROTEIN 1"/>
    <property type="match status" value="1"/>
</dbReference>
<evidence type="ECO:0000256" key="5">
    <source>
        <dbReference type="ARBA" id="ARBA00023026"/>
    </source>
</evidence>
<dbReference type="GO" id="GO:0005576">
    <property type="term" value="C:extracellular region"/>
    <property type="evidence" value="ECO:0007669"/>
    <property type="project" value="UniProtKB-UniRule"/>
</dbReference>
<reference evidence="8 9" key="1">
    <citation type="submission" date="2017-04" db="EMBL/GenBank/DDBJ databases">
        <title>Presence of VIM-2 positive Pseudomonas species in chickens and their surrounding environment.</title>
        <authorList>
            <person name="Zhang R."/>
        </authorList>
    </citation>
    <scope>NUCLEOTIDE SEQUENCE [LARGE SCALE GENOMIC DNA]</scope>
    <source>
        <strain evidence="8 9">DZ-C18</strain>
    </source>
</reference>
<comment type="catalytic activity">
    <reaction evidence="1">
        <text>S-ubiquitinyl-[E2 ubiquitin-conjugating enzyme]-L-cysteine + [acceptor protein]-L-lysine = [E2 ubiquitin-conjugating enzyme]-L-cysteine + N(6)-ubiquitinyl-[acceptor protein]-L-lysine.</text>
        <dbReference type="EC" id="2.3.2.27"/>
    </reaction>
</comment>
<keyword evidence="4" id="KW-0677">Repeat</keyword>
<evidence type="ECO:0000256" key="3">
    <source>
        <dbReference type="ARBA" id="ARBA00022614"/>
    </source>
</evidence>
<name>A0A1X0ZLT7_PSEPU</name>
<dbReference type="GO" id="GO:0061630">
    <property type="term" value="F:ubiquitin protein ligase activity"/>
    <property type="evidence" value="ECO:0007669"/>
    <property type="project" value="UniProtKB-EC"/>
</dbReference>
<dbReference type="Pfam" id="PF20178">
    <property type="entry name" value="ToxA_N"/>
    <property type="match status" value="1"/>
</dbReference>
<dbReference type="InterPro" id="IPR050216">
    <property type="entry name" value="LRR_domain-containing"/>
</dbReference>
<evidence type="ECO:0000313" key="8">
    <source>
        <dbReference type="EMBL" id="ORL58059.1"/>
    </source>
</evidence>